<sequence length="82" mass="9000">MRPPLQRFKIQAGQTGLHQPLLQSAGARAPEEEPIPAAPGPRPAPPRAPPPGTARRRQRGRRHRRAEPAALRRSQGEATRLP</sequence>
<evidence type="ECO:0000256" key="1">
    <source>
        <dbReference type="SAM" id="MobiDB-lite"/>
    </source>
</evidence>
<dbReference type="EMBL" id="BAAFJT010000008">
    <property type="protein sequence ID" value="GAB0193240.1"/>
    <property type="molecule type" value="Genomic_DNA"/>
</dbReference>
<comment type="caution">
    <text evidence="2">The sequence shown here is derived from an EMBL/GenBank/DDBJ whole genome shotgun (WGS) entry which is preliminary data.</text>
</comment>
<evidence type="ECO:0000313" key="2">
    <source>
        <dbReference type="EMBL" id="GAB0193240.1"/>
    </source>
</evidence>
<feature type="compositionally biased region" description="Pro residues" evidence="1">
    <location>
        <begin position="36"/>
        <end position="52"/>
    </location>
</feature>
<feature type="region of interest" description="Disordered" evidence="1">
    <location>
        <begin position="1"/>
        <end position="82"/>
    </location>
</feature>
<name>A0ABC9X6C6_GRUJA</name>
<accession>A0ABC9X6C6</accession>
<reference evidence="2 3" key="1">
    <citation type="submission" date="2024-06" db="EMBL/GenBank/DDBJ databases">
        <title>The draft genome of Grus japonensis, version 3.</title>
        <authorList>
            <person name="Nabeshima K."/>
            <person name="Suzuki S."/>
            <person name="Onuma M."/>
        </authorList>
    </citation>
    <scope>NUCLEOTIDE SEQUENCE [LARGE SCALE GENOMIC DNA]</scope>
    <source>
        <strain evidence="2 3">451A</strain>
    </source>
</reference>
<proteinExistence type="predicted"/>
<dbReference type="Proteomes" id="UP001623348">
    <property type="component" value="Unassembled WGS sequence"/>
</dbReference>
<feature type="compositionally biased region" description="Basic residues" evidence="1">
    <location>
        <begin position="54"/>
        <end position="65"/>
    </location>
</feature>
<evidence type="ECO:0000313" key="3">
    <source>
        <dbReference type="Proteomes" id="UP001623348"/>
    </source>
</evidence>
<protein>
    <submittedName>
        <fullName evidence="2">Uncharacterized protein</fullName>
    </submittedName>
</protein>
<organism evidence="2 3">
    <name type="scientific">Grus japonensis</name>
    <name type="common">Japanese crane</name>
    <name type="synonym">Red-crowned crane</name>
    <dbReference type="NCBI Taxonomy" id="30415"/>
    <lineage>
        <taxon>Eukaryota</taxon>
        <taxon>Metazoa</taxon>
        <taxon>Chordata</taxon>
        <taxon>Craniata</taxon>
        <taxon>Vertebrata</taxon>
        <taxon>Euteleostomi</taxon>
        <taxon>Archelosauria</taxon>
        <taxon>Archosauria</taxon>
        <taxon>Dinosauria</taxon>
        <taxon>Saurischia</taxon>
        <taxon>Theropoda</taxon>
        <taxon>Coelurosauria</taxon>
        <taxon>Aves</taxon>
        <taxon>Neognathae</taxon>
        <taxon>Neoaves</taxon>
        <taxon>Gruiformes</taxon>
        <taxon>Gruidae</taxon>
        <taxon>Grus</taxon>
    </lineage>
</organism>
<gene>
    <name evidence="2" type="ORF">GRJ2_001789300</name>
</gene>
<keyword evidence="3" id="KW-1185">Reference proteome</keyword>
<dbReference type="AlphaFoldDB" id="A0ABC9X6C6"/>